<feature type="region of interest" description="Disordered" evidence="1">
    <location>
        <begin position="45"/>
        <end position="101"/>
    </location>
</feature>
<reference evidence="2 3" key="1">
    <citation type="journal article" date="2019" name="New Phytol.">
        <title>Comparative genomics reveals unique wood-decay strategies and fruiting body development in the Schizophyllaceae.</title>
        <authorList>
            <person name="Almasi E."/>
            <person name="Sahu N."/>
            <person name="Krizsan K."/>
            <person name="Balint B."/>
            <person name="Kovacs G.M."/>
            <person name="Kiss B."/>
            <person name="Cseklye J."/>
            <person name="Drula E."/>
            <person name="Henrissat B."/>
            <person name="Nagy I."/>
            <person name="Chovatia M."/>
            <person name="Adam C."/>
            <person name="LaButti K."/>
            <person name="Lipzen A."/>
            <person name="Riley R."/>
            <person name="Grigoriev I.V."/>
            <person name="Nagy L.G."/>
        </authorList>
    </citation>
    <scope>NUCLEOTIDE SEQUENCE [LARGE SCALE GENOMIC DNA]</scope>
    <source>
        <strain evidence="2 3">NL-1724</strain>
    </source>
</reference>
<accession>A0A550CAF3</accession>
<evidence type="ECO:0000256" key="1">
    <source>
        <dbReference type="SAM" id="MobiDB-lite"/>
    </source>
</evidence>
<evidence type="ECO:0000313" key="2">
    <source>
        <dbReference type="EMBL" id="TRM61775.1"/>
    </source>
</evidence>
<evidence type="ECO:0000313" key="3">
    <source>
        <dbReference type="Proteomes" id="UP000320762"/>
    </source>
</evidence>
<dbReference type="Proteomes" id="UP000320762">
    <property type="component" value="Unassembled WGS sequence"/>
</dbReference>
<proteinExistence type="predicted"/>
<organism evidence="2 3">
    <name type="scientific">Schizophyllum amplum</name>
    <dbReference type="NCBI Taxonomy" id="97359"/>
    <lineage>
        <taxon>Eukaryota</taxon>
        <taxon>Fungi</taxon>
        <taxon>Dikarya</taxon>
        <taxon>Basidiomycota</taxon>
        <taxon>Agaricomycotina</taxon>
        <taxon>Agaricomycetes</taxon>
        <taxon>Agaricomycetidae</taxon>
        <taxon>Agaricales</taxon>
        <taxon>Schizophyllaceae</taxon>
        <taxon>Schizophyllum</taxon>
    </lineage>
</organism>
<name>A0A550CAF3_9AGAR</name>
<keyword evidence="3" id="KW-1185">Reference proteome</keyword>
<protein>
    <submittedName>
        <fullName evidence="2">Uncharacterized protein</fullName>
    </submittedName>
</protein>
<sequence length="218" mass="24591">MSTTPIDWASVASRRSRHHRAPLALISYPPAPARRRRLPFLCRPRRMTMRSSGASTPHPRAPMDRRAAAPRPRTTKTLSSSAPLAPPPTRRPPAPPPAARCPPRRRLPCLRRMPTRCGGLCESVDEEAQDAQGQEGRCRGARARLWRRHARERNFVCPFEPPCLAAQPEAEALPSCSFRRRGPRHGSRRAAYRRGCLGHRLGARRRRAIRGCRKFITS</sequence>
<feature type="compositionally biased region" description="Pro residues" evidence="1">
    <location>
        <begin position="84"/>
        <end position="100"/>
    </location>
</feature>
<gene>
    <name evidence="2" type="ORF">BD626DRAFT_597324</name>
</gene>
<comment type="caution">
    <text evidence="2">The sequence shown here is derived from an EMBL/GenBank/DDBJ whole genome shotgun (WGS) entry which is preliminary data.</text>
</comment>
<dbReference type="AlphaFoldDB" id="A0A550CAF3"/>
<dbReference type="EMBL" id="VDMD01000015">
    <property type="protein sequence ID" value="TRM61775.1"/>
    <property type="molecule type" value="Genomic_DNA"/>
</dbReference>